<accession>A0ABU9D700</accession>
<dbReference type="EMBL" id="JBBPCO010000004">
    <property type="protein sequence ID" value="MEK8089304.1"/>
    <property type="molecule type" value="Genomic_DNA"/>
</dbReference>
<comment type="similarity">
    <text evidence="1">Belongs to the GPN-loop GTPase family.</text>
</comment>
<protein>
    <submittedName>
        <fullName evidence="5">ATP/GTP-binding protein</fullName>
    </submittedName>
</protein>
<dbReference type="CDD" id="cd00882">
    <property type="entry name" value="Ras_like_GTPase"/>
    <property type="match status" value="1"/>
</dbReference>
<keyword evidence="3" id="KW-0378">Hydrolase</keyword>
<keyword evidence="6" id="KW-1185">Reference proteome</keyword>
<evidence type="ECO:0000256" key="2">
    <source>
        <dbReference type="ARBA" id="ARBA00022741"/>
    </source>
</evidence>
<dbReference type="Gene3D" id="3.40.50.300">
    <property type="entry name" value="P-loop containing nucleotide triphosphate hydrolases"/>
    <property type="match status" value="1"/>
</dbReference>
<keyword evidence="2" id="KW-0547">Nucleotide-binding</keyword>
<dbReference type="PANTHER" id="PTHR42708:SF1">
    <property type="entry name" value="GLIDING MOTILITY PROTEIN MGLA"/>
    <property type="match status" value="1"/>
</dbReference>
<reference evidence="5 6" key="1">
    <citation type="submission" date="2024-04" db="EMBL/GenBank/DDBJ databases">
        <authorList>
            <person name="Abashina T."/>
            <person name="Shaikin A."/>
        </authorList>
    </citation>
    <scope>NUCLEOTIDE SEQUENCE [LARGE SCALE GENOMIC DNA]</scope>
    <source>
        <strain evidence="5 6">AAFK</strain>
    </source>
</reference>
<sequence length="192" mass="20887">MSNLAEADVASTKRQRPKIVFTGTVGAGKTTALKAISDIAPVTTDVRASEDEVAAIKDNTTVAMDYGHLVLASGVKVDLYATPGQERFSFMWEILGRNSAGLILLSDASRPNPIEDFRFFWQRFQPIVKSAPVVVGLTKTDCQSPELVEALQDQIRRDIPGAGAMAVDARNAVDMKKLVFSLLLRIDPALLR</sequence>
<proteinExistence type="inferred from homology"/>
<dbReference type="InterPro" id="IPR027417">
    <property type="entry name" value="P-loop_NTPase"/>
</dbReference>
<dbReference type="RefSeq" id="WP_341370362.1">
    <property type="nucleotide sequence ID" value="NZ_JBBPCO010000004.1"/>
</dbReference>
<evidence type="ECO:0000313" key="6">
    <source>
        <dbReference type="Proteomes" id="UP001446205"/>
    </source>
</evidence>
<dbReference type="Pfam" id="PF03029">
    <property type="entry name" value="ATP_bind_1"/>
    <property type="match status" value="1"/>
</dbReference>
<name>A0ABU9D700_9PROT</name>
<evidence type="ECO:0000313" key="5">
    <source>
        <dbReference type="EMBL" id="MEK8089304.1"/>
    </source>
</evidence>
<dbReference type="InterPro" id="IPR004130">
    <property type="entry name" value="Gpn"/>
</dbReference>
<gene>
    <name evidence="5" type="ORF">WOB96_05940</name>
</gene>
<dbReference type="InterPro" id="IPR052705">
    <property type="entry name" value="Gliding_Motility_GTPase"/>
</dbReference>
<dbReference type="PANTHER" id="PTHR42708">
    <property type="entry name" value="ATP/GTP-BINDING PROTEIN-RELATED"/>
    <property type="match status" value="1"/>
</dbReference>
<comment type="caution">
    <text evidence="5">The sequence shown here is derived from an EMBL/GenBank/DDBJ whole genome shotgun (WGS) entry which is preliminary data.</text>
</comment>
<dbReference type="SUPFAM" id="SSF52540">
    <property type="entry name" value="P-loop containing nucleoside triphosphate hydrolases"/>
    <property type="match status" value="1"/>
</dbReference>
<evidence type="ECO:0000256" key="4">
    <source>
        <dbReference type="ARBA" id="ARBA00023134"/>
    </source>
</evidence>
<keyword evidence="4" id="KW-0342">GTP-binding</keyword>
<organism evidence="5 6">
    <name type="scientific">Thermithiobacillus plumbiphilus</name>
    <dbReference type="NCBI Taxonomy" id="1729899"/>
    <lineage>
        <taxon>Bacteria</taxon>
        <taxon>Pseudomonadati</taxon>
        <taxon>Pseudomonadota</taxon>
        <taxon>Acidithiobacillia</taxon>
        <taxon>Acidithiobacillales</taxon>
        <taxon>Thermithiobacillaceae</taxon>
        <taxon>Thermithiobacillus</taxon>
    </lineage>
</organism>
<evidence type="ECO:0000256" key="1">
    <source>
        <dbReference type="ARBA" id="ARBA00005290"/>
    </source>
</evidence>
<evidence type="ECO:0000256" key="3">
    <source>
        <dbReference type="ARBA" id="ARBA00022801"/>
    </source>
</evidence>
<dbReference type="Proteomes" id="UP001446205">
    <property type="component" value="Unassembled WGS sequence"/>
</dbReference>